<keyword evidence="2" id="KW-1185">Reference proteome</keyword>
<dbReference type="EMBL" id="CP019437">
    <property type="protein sequence ID" value="AQS48623.1"/>
    <property type="molecule type" value="Genomic_DNA"/>
</dbReference>
<dbReference type="Gene3D" id="3.40.50.2300">
    <property type="match status" value="1"/>
</dbReference>
<protein>
    <recommendedName>
        <fullName evidence="3">Response regulatory domain-containing protein</fullName>
    </recommendedName>
</protein>
<proteinExistence type="predicted"/>
<gene>
    <name evidence="1" type="ORF">BMG03_13070</name>
</gene>
<evidence type="ECO:0008006" key="3">
    <source>
        <dbReference type="Google" id="ProtNLM"/>
    </source>
</evidence>
<evidence type="ECO:0000313" key="1">
    <source>
        <dbReference type="EMBL" id="AQS48623.1"/>
    </source>
</evidence>
<evidence type="ECO:0000313" key="2">
    <source>
        <dbReference type="Proteomes" id="UP000185622"/>
    </source>
</evidence>
<reference evidence="1 2" key="1">
    <citation type="submission" date="2017-01" db="EMBL/GenBank/DDBJ databases">
        <title>The complete genome sequence of a sulfur-oxidizing marine bacterium Thioclava sp. 25B10_4T.</title>
        <authorList>
            <person name="Liu Y."/>
            <person name="Lai Q."/>
            <person name="Shao Z."/>
        </authorList>
    </citation>
    <scope>NUCLEOTIDE SEQUENCE [LARGE SCALE GENOMIC DNA]</scope>
    <source>
        <strain evidence="1 2">25B10_4</strain>
    </source>
</reference>
<dbReference type="Proteomes" id="UP000185622">
    <property type="component" value="Chromosome"/>
</dbReference>
<sequence>MEQKNAETYQGDLVRSRPVVLFTSETVLALDFEQVLEEAGFRVAHCATCDVSELKAYGPGGILAAVIDVTLHEAAAAQALPWLKRHGIPAVIVGSGAEVVNFERSKFPNIVAEFEKPVIADELVRQFRRYLETAPPGLRPASSSAVWNRSDG</sequence>
<accession>A0ABN4XH41</accession>
<name>A0ABN4XH41_9RHOB</name>
<organism evidence="1 2">
    <name type="scientific">Thioclava nitratireducens</name>
    <dbReference type="NCBI Taxonomy" id="1915078"/>
    <lineage>
        <taxon>Bacteria</taxon>
        <taxon>Pseudomonadati</taxon>
        <taxon>Pseudomonadota</taxon>
        <taxon>Alphaproteobacteria</taxon>
        <taxon>Rhodobacterales</taxon>
        <taxon>Paracoccaceae</taxon>
        <taxon>Thioclava</taxon>
    </lineage>
</organism>
<dbReference type="RefSeq" id="WP_075777025.1">
    <property type="nucleotide sequence ID" value="NZ_CP019437.1"/>
</dbReference>